<evidence type="ECO:0000256" key="5">
    <source>
        <dbReference type="ARBA" id="ARBA00021006"/>
    </source>
</evidence>
<dbReference type="EMBL" id="GU355641">
    <property type="protein sequence ID" value="ADB43173.1"/>
    <property type="molecule type" value="Genomic_DNA"/>
</dbReference>
<dbReference type="PANTHER" id="PTHR43507:SF20">
    <property type="entry name" value="NADH-UBIQUINONE OXIDOREDUCTASE CHAIN 4"/>
    <property type="match status" value="1"/>
</dbReference>
<dbReference type="InterPro" id="IPR001750">
    <property type="entry name" value="ND/Mrp_TM"/>
</dbReference>
<sequence length="433" mass="47503">MMKVLIISSLVLSAPLSAQMVSLAIMPVLLFSALAISSSLNHLGLMNYDMVSAGLLVMVFWVTLLMKLSQFHAPFKSSLFLLFLVLSLSLILSFSTNNIMMFYFFFEWSLLPIFMIVIGWGYQMERLRASLFMLFYTLFASLPLLIMIINIISSSHITVMYMYACLTSMPQSGKSLTVMLIGAFLVKFPMFFVHQWLPKAHVEAPVGGSMILAGVLLKLGGYGLLRISPLLGPSSVLSKVLIISMWGGGMLSAVCISLSDLKVMIAYSSVVHMALIIAGCTSASSWGANGAMIIMIAHGVCSSGMFSFANMMYERSHSRNLVQNKGMLNMLPAMSMMWFMLCVANFGGPFTYNLLGEVLLIVNLISLSGPLLMSVGLISFFSAAYSLILYASTQQGLPLGSVFSMSNMSYREILIGMSHIWPIFLMLLSPSLI</sequence>
<keyword evidence="7 17" id="KW-0679">Respiratory chain</keyword>
<keyword evidence="6 17" id="KW-0813">Transport</keyword>
<keyword evidence="13 17" id="KW-0830">Ubiquinone</keyword>
<dbReference type="InterPro" id="IPR003918">
    <property type="entry name" value="NADH_UbQ_OxRdtase"/>
</dbReference>
<comment type="similarity">
    <text evidence="3 17">Belongs to the complex I subunit 4 family.</text>
</comment>
<feature type="transmembrane region" description="Helical" evidence="17">
    <location>
        <begin position="206"/>
        <end position="225"/>
    </location>
</feature>
<dbReference type="GO" id="GO:0008137">
    <property type="term" value="F:NADH dehydrogenase (ubiquinone) activity"/>
    <property type="evidence" value="ECO:0007669"/>
    <property type="project" value="UniProtKB-UniRule"/>
</dbReference>
<comment type="subcellular location">
    <subcellularLocation>
        <location evidence="2 17">Mitochondrion membrane</location>
        <topology evidence="2 17">Multi-pass membrane protein</topology>
    </subcellularLocation>
</comment>
<dbReference type="PANTHER" id="PTHR43507">
    <property type="entry name" value="NADH-UBIQUINONE OXIDOREDUCTASE CHAIN 4"/>
    <property type="match status" value="1"/>
</dbReference>
<accession>F1ADK5</accession>
<evidence type="ECO:0000256" key="2">
    <source>
        <dbReference type="ARBA" id="ARBA00004225"/>
    </source>
</evidence>
<evidence type="ECO:0000256" key="1">
    <source>
        <dbReference type="ARBA" id="ARBA00003257"/>
    </source>
</evidence>
<feature type="transmembrane region" description="Helical" evidence="17">
    <location>
        <begin position="78"/>
        <end position="95"/>
    </location>
</feature>
<evidence type="ECO:0000256" key="15">
    <source>
        <dbReference type="ARBA" id="ARBA00023136"/>
    </source>
</evidence>
<feature type="domain" description="NADH:quinone oxidoreductase/Mrp antiporter transmembrane" evidence="18">
    <location>
        <begin position="97"/>
        <end position="379"/>
    </location>
</feature>
<dbReference type="AlphaFoldDB" id="F1ADK5"/>
<evidence type="ECO:0000256" key="11">
    <source>
        <dbReference type="ARBA" id="ARBA00022989"/>
    </source>
</evidence>
<feature type="transmembrane region" description="Helical" evidence="17">
    <location>
        <begin position="48"/>
        <end position="66"/>
    </location>
</feature>
<evidence type="ECO:0000256" key="4">
    <source>
        <dbReference type="ARBA" id="ARBA00012944"/>
    </source>
</evidence>
<feature type="transmembrane region" description="Helical" evidence="17">
    <location>
        <begin position="290"/>
        <end position="309"/>
    </location>
</feature>
<evidence type="ECO:0000256" key="13">
    <source>
        <dbReference type="ARBA" id="ARBA00023075"/>
    </source>
</evidence>
<dbReference type="GO" id="GO:0015990">
    <property type="term" value="P:electron transport coupled proton transport"/>
    <property type="evidence" value="ECO:0007669"/>
    <property type="project" value="TreeGrafter"/>
</dbReference>
<feature type="transmembrane region" description="Helical" evidence="17">
    <location>
        <begin position="101"/>
        <end position="122"/>
    </location>
</feature>
<feature type="transmembrane region" description="Helical" evidence="17">
    <location>
        <begin position="237"/>
        <end position="258"/>
    </location>
</feature>
<dbReference type="GO" id="GO:0031966">
    <property type="term" value="C:mitochondrial membrane"/>
    <property type="evidence" value="ECO:0007669"/>
    <property type="project" value="UniProtKB-SubCell"/>
</dbReference>
<name>F1ADK5_CALSV</name>
<feature type="transmembrane region" description="Helical" evidence="17">
    <location>
        <begin position="176"/>
        <end position="194"/>
    </location>
</feature>
<organism evidence="19">
    <name type="scientific">Calanus sinicus</name>
    <name type="common">Copepod</name>
    <dbReference type="NCBI Taxonomy" id="114070"/>
    <lineage>
        <taxon>Eukaryota</taxon>
        <taxon>Metazoa</taxon>
        <taxon>Ecdysozoa</taxon>
        <taxon>Arthropoda</taxon>
        <taxon>Crustacea</taxon>
        <taxon>Multicrustacea</taxon>
        <taxon>Hexanauplia</taxon>
        <taxon>Copepoda</taxon>
        <taxon>Calanoida</taxon>
        <taxon>Calanidae</taxon>
        <taxon>Calanus</taxon>
    </lineage>
</organism>
<gene>
    <name evidence="19" type="primary">ND4</name>
</gene>
<reference evidence="19" key="1">
    <citation type="journal article" date="2011" name="BMC Genomics">
        <title>Distinctive mitochondrial genome of Calanoid copepod Calanus sinicus with multiple large non-coding regions and reshuffled gene order: Useful molecular markers for phylogenetic and population studies.</title>
        <authorList>
            <person name="Wang M."/>
            <person name="Sun S."/>
            <person name="Li C."/>
            <person name="Shen X."/>
        </authorList>
    </citation>
    <scope>NUCLEOTIDE SEQUENCE</scope>
</reference>
<dbReference type="GO" id="GO:0048039">
    <property type="term" value="F:ubiquinone binding"/>
    <property type="evidence" value="ECO:0007669"/>
    <property type="project" value="TreeGrafter"/>
</dbReference>
<evidence type="ECO:0000256" key="6">
    <source>
        <dbReference type="ARBA" id="ARBA00022448"/>
    </source>
</evidence>
<keyword evidence="11 17" id="KW-1133">Transmembrane helix</keyword>
<proteinExistence type="inferred from homology"/>
<evidence type="ECO:0000313" key="19">
    <source>
        <dbReference type="EMBL" id="ADB43173.1"/>
    </source>
</evidence>
<dbReference type="Pfam" id="PF00361">
    <property type="entry name" value="Proton_antipo_M"/>
    <property type="match status" value="1"/>
</dbReference>
<feature type="transmembrane region" description="Helical" evidence="17">
    <location>
        <begin position="265"/>
        <end position="284"/>
    </location>
</feature>
<comment type="catalytic activity">
    <reaction evidence="16 17">
        <text>a ubiquinone + NADH + 5 H(+)(in) = a ubiquinol + NAD(+) + 4 H(+)(out)</text>
        <dbReference type="Rhea" id="RHEA:29091"/>
        <dbReference type="Rhea" id="RHEA-COMP:9565"/>
        <dbReference type="Rhea" id="RHEA-COMP:9566"/>
        <dbReference type="ChEBI" id="CHEBI:15378"/>
        <dbReference type="ChEBI" id="CHEBI:16389"/>
        <dbReference type="ChEBI" id="CHEBI:17976"/>
        <dbReference type="ChEBI" id="CHEBI:57540"/>
        <dbReference type="ChEBI" id="CHEBI:57945"/>
        <dbReference type="EC" id="7.1.1.2"/>
    </reaction>
</comment>
<evidence type="ECO:0000256" key="3">
    <source>
        <dbReference type="ARBA" id="ARBA00009025"/>
    </source>
</evidence>
<feature type="transmembrane region" description="Helical" evidence="17">
    <location>
        <begin position="330"/>
        <end position="351"/>
    </location>
</feature>
<feature type="transmembrane region" description="Helical" evidence="17">
    <location>
        <begin position="413"/>
        <end position="432"/>
    </location>
</feature>
<keyword evidence="10 17" id="KW-0249">Electron transport</keyword>
<geneLocation type="mitochondrion" evidence="19"/>
<evidence type="ECO:0000256" key="16">
    <source>
        <dbReference type="ARBA" id="ARBA00049551"/>
    </source>
</evidence>
<keyword evidence="14 17" id="KW-0496">Mitochondrion</keyword>
<evidence type="ECO:0000259" key="18">
    <source>
        <dbReference type="Pfam" id="PF00361"/>
    </source>
</evidence>
<keyword evidence="12 17" id="KW-0520">NAD</keyword>
<evidence type="ECO:0000256" key="17">
    <source>
        <dbReference type="RuleBase" id="RU003297"/>
    </source>
</evidence>
<dbReference type="EC" id="7.1.1.2" evidence="4 17"/>
<keyword evidence="15 17" id="KW-0472">Membrane</keyword>
<evidence type="ECO:0000256" key="12">
    <source>
        <dbReference type="ARBA" id="ARBA00023027"/>
    </source>
</evidence>
<dbReference type="GO" id="GO:0042773">
    <property type="term" value="P:ATP synthesis coupled electron transport"/>
    <property type="evidence" value="ECO:0007669"/>
    <property type="project" value="InterPro"/>
</dbReference>
<comment type="function">
    <text evidence="17">Core subunit of the mitochondrial membrane respiratory chain NADH dehydrogenase (Complex I) which catalyzes electron transfer from NADH through the respiratory chain, using ubiquinone as an electron acceptor. Essential for the catalytic activity and assembly of complex I.</text>
</comment>
<keyword evidence="9" id="KW-1278">Translocase</keyword>
<evidence type="ECO:0000256" key="10">
    <source>
        <dbReference type="ARBA" id="ARBA00022982"/>
    </source>
</evidence>
<feature type="transmembrane region" description="Helical" evidence="17">
    <location>
        <begin position="134"/>
        <end position="164"/>
    </location>
</feature>
<evidence type="ECO:0000256" key="8">
    <source>
        <dbReference type="ARBA" id="ARBA00022692"/>
    </source>
</evidence>
<dbReference type="PRINTS" id="PR01437">
    <property type="entry name" value="NUOXDRDTASE4"/>
</dbReference>
<evidence type="ECO:0000256" key="14">
    <source>
        <dbReference type="ARBA" id="ARBA00023128"/>
    </source>
</evidence>
<evidence type="ECO:0000256" key="9">
    <source>
        <dbReference type="ARBA" id="ARBA00022967"/>
    </source>
</evidence>
<evidence type="ECO:0000256" key="7">
    <source>
        <dbReference type="ARBA" id="ARBA00022660"/>
    </source>
</evidence>
<keyword evidence="8 17" id="KW-0812">Transmembrane</keyword>
<protein>
    <recommendedName>
        <fullName evidence="5 17">NADH-ubiquinone oxidoreductase chain 4</fullName>
        <ecNumber evidence="4 17">7.1.1.2</ecNumber>
    </recommendedName>
</protein>
<dbReference type="GO" id="GO:0003954">
    <property type="term" value="F:NADH dehydrogenase activity"/>
    <property type="evidence" value="ECO:0007669"/>
    <property type="project" value="TreeGrafter"/>
</dbReference>
<comment type="function">
    <text evidence="1">Core subunit of the mitochondrial membrane respiratory chain NADH dehydrogenase (Complex I) that is believed to belong to the minimal assembly required for catalysis. Complex I functions in the transfer of electrons from NADH to the respiratory chain. The immediate electron acceptor for the enzyme is believed to be ubiquinone.</text>
</comment>